<dbReference type="EMBL" id="VSSQ01026285">
    <property type="protein sequence ID" value="MPM74927.1"/>
    <property type="molecule type" value="Genomic_DNA"/>
</dbReference>
<dbReference type="InterPro" id="IPR012347">
    <property type="entry name" value="Ferritin-like"/>
</dbReference>
<dbReference type="InterPro" id="IPR029447">
    <property type="entry name" value="DUF4439"/>
</dbReference>
<accession>A0A645CDA1</accession>
<reference evidence="2" key="1">
    <citation type="submission" date="2019-08" db="EMBL/GenBank/DDBJ databases">
        <authorList>
            <person name="Kucharzyk K."/>
            <person name="Murdoch R.W."/>
            <person name="Higgins S."/>
            <person name="Loffler F."/>
        </authorList>
    </citation>
    <scope>NUCLEOTIDE SEQUENCE</scope>
</reference>
<protein>
    <recommendedName>
        <fullName evidence="1">DUF4439 domain-containing protein</fullName>
    </recommendedName>
</protein>
<proteinExistence type="predicted"/>
<evidence type="ECO:0000259" key="1">
    <source>
        <dbReference type="Pfam" id="PF14530"/>
    </source>
</evidence>
<dbReference type="InterPro" id="IPR009078">
    <property type="entry name" value="Ferritin-like_SF"/>
</dbReference>
<comment type="caution">
    <text evidence="2">The sequence shown here is derived from an EMBL/GenBank/DDBJ whole genome shotgun (WGS) entry which is preliminary data.</text>
</comment>
<dbReference type="SUPFAM" id="SSF47240">
    <property type="entry name" value="Ferritin-like"/>
    <property type="match status" value="1"/>
</dbReference>
<organism evidence="2">
    <name type="scientific">bioreactor metagenome</name>
    <dbReference type="NCBI Taxonomy" id="1076179"/>
    <lineage>
        <taxon>unclassified sequences</taxon>
        <taxon>metagenomes</taxon>
        <taxon>ecological metagenomes</taxon>
    </lineage>
</organism>
<sequence>MTALVVQLHAALFAIEAAIAQLSGEDAAWARVLLDGHRAARDGLAAELGRRSLRVPAAQVAYDIGRPTDTAGAVALLARVETAVLPDACRVTRAATDETVRRLGASALEDAAVAVARSGGGLPVWPGWA</sequence>
<dbReference type="Gene3D" id="1.20.1260.10">
    <property type="match status" value="1"/>
</dbReference>
<name>A0A645CDA1_9ZZZZ</name>
<gene>
    <name evidence="2" type="ORF">SDC9_121916</name>
</gene>
<dbReference type="AlphaFoldDB" id="A0A645CDA1"/>
<evidence type="ECO:0000313" key="2">
    <source>
        <dbReference type="EMBL" id="MPM74927.1"/>
    </source>
</evidence>
<dbReference type="Pfam" id="PF14530">
    <property type="entry name" value="DUF4439"/>
    <property type="match status" value="1"/>
</dbReference>
<feature type="domain" description="DUF4439" evidence="1">
    <location>
        <begin position="9"/>
        <end position="127"/>
    </location>
</feature>